<evidence type="ECO:0000313" key="2">
    <source>
        <dbReference type="Proteomes" id="UP001501525"/>
    </source>
</evidence>
<accession>A0ABP9MW59</accession>
<proteinExistence type="predicted"/>
<gene>
    <name evidence="1" type="ORF">GCM10023260_14640</name>
</gene>
<evidence type="ECO:0000313" key="1">
    <source>
        <dbReference type="EMBL" id="GAA5102606.1"/>
    </source>
</evidence>
<sequence>MFNNNLIIVIIQKIIQEYITNNFKKFISIQKNTIKIVYSFTFYFFSIKEAKSACYAFCAAEDRFLSSTDEAKNTRSIKHQLL</sequence>
<dbReference type="Proteomes" id="UP001501525">
    <property type="component" value="Unassembled WGS sequence"/>
</dbReference>
<comment type="caution">
    <text evidence="1">The sequence shown here is derived from an EMBL/GenBank/DDBJ whole genome shotgun (WGS) entry which is preliminary data.</text>
</comment>
<name>A0ABP9MW59_9HYPH</name>
<organism evidence="1 2">
    <name type="scientific">Bartonella acomydis</name>
    <dbReference type="NCBI Taxonomy" id="686234"/>
    <lineage>
        <taxon>Bacteria</taxon>
        <taxon>Pseudomonadati</taxon>
        <taxon>Pseudomonadota</taxon>
        <taxon>Alphaproteobacteria</taxon>
        <taxon>Hyphomicrobiales</taxon>
        <taxon>Bartonellaceae</taxon>
        <taxon>Bartonella</taxon>
    </lineage>
</organism>
<dbReference type="EMBL" id="BAABIY010000096">
    <property type="protein sequence ID" value="GAA5102606.1"/>
    <property type="molecule type" value="Genomic_DNA"/>
</dbReference>
<protein>
    <submittedName>
        <fullName evidence="1">Uncharacterized protein</fullName>
    </submittedName>
</protein>
<keyword evidence="2" id="KW-1185">Reference proteome</keyword>
<reference evidence="2" key="1">
    <citation type="journal article" date="2019" name="Int. J. Syst. Evol. Microbiol.">
        <title>The Global Catalogue of Microorganisms (GCM) 10K type strain sequencing project: providing services to taxonomists for standard genome sequencing and annotation.</title>
        <authorList>
            <consortium name="The Broad Institute Genomics Platform"/>
            <consortium name="The Broad Institute Genome Sequencing Center for Infectious Disease"/>
            <person name="Wu L."/>
            <person name="Ma J."/>
        </authorList>
    </citation>
    <scope>NUCLEOTIDE SEQUENCE [LARGE SCALE GENOMIC DNA]</scope>
    <source>
        <strain evidence="2">JCM 17706</strain>
    </source>
</reference>